<evidence type="ECO:0000313" key="1">
    <source>
        <dbReference type="EMBL" id="CAL44631.1"/>
    </source>
</evidence>
<organism evidence="1 2">
    <name type="scientific">Spodoptera frugiperda ascovirus 1a</name>
    <name type="common">SfAV-1a</name>
    <dbReference type="NCBI Taxonomy" id="113370"/>
    <lineage>
        <taxon>Viruses</taxon>
        <taxon>Varidnaviria</taxon>
        <taxon>Bamfordvirae</taxon>
        <taxon>Nucleocytoviricota</taxon>
        <taxon>Megaviricetes</taxon>
        <taxon>Pimascovirales</taxon>
        <taxon>Pimascovirales incertae sedis</taxon>
        <taxon>Ascoviridae</taxon>
        <taxon>Ascovirus</taxon>
        <taxon>Ascovirus sfav1a</taxon>
    </lineage>
</organism>
<dbReference type="RefSeq" id="YP_762386.1">
    <property type="nucleotide sequence ID" value="NC_008361.1"/>
</dbReference>
<accession>Q0E570</accession>
<keyword evidence="2" id="KW-1185">Reference proteome</keyword>
<name>Q0E570_SFAVA</name>
<proteinExistence type="predicted"/>
<dbReference type="Proteomes" id="UP000008030">
    <property type="component" value="Segment"/>
</dbReference>
<dbReference type="KEGG" id="vg:4306275"/>
<dbReference type="OrthoDB" id="22119at10239"/>
<gene>
    <name evidence="1" type="primary">ORF031</name>
</gene>
<protein>
    <submittedName>
        <fullName evidence="1">12.3 kDa BRO-N-like</fullName>
    </submittedName>
</protein>
<dbReference type="EMBL" id="AM398843">
    <property type="protein sequence ID" value="CAL44631.1"/>
    <property type="molecule type" value="Genomic_DNA"/>
</dbReference>
<reference evidence="1 2" key="1">
    <citation type="journal article" date="2006" name="J. Virol.">
        <title>Genomic sequence of Spodoptera frugiperda Ascovirus 1a, an enveloped, double-stranded DNA insect virus that manipulates apoptosis for viral reproduction.</title>
        <authorList>
            <person name="Bideshi D.K."/>
            <person name="Demattei M.V."/>
            <person name="Rouleux-Bonnin F."/>
            <person name="Stasiak K."/>
            <person name="Tan Y."/>
            <person name="Bigot S."/>
            <person name="Bigot Y."/>
            <person name="Federici B.A."/>
        </authorList>
    </citation>
    <scope>NUCLEOTIDE SEQUENCE [LARGE SCALE GENOMIC DNA]</scope>
    <source>
        <strain evidence="2">SvAV-1a</strain>
    </source>
</reference>
<sequence>MVEQCKFKYDHSSLSYIEFTCWVLTLDDGVVYYRLDEFCEALGYTDVESAHTVIPEYWKTTWYRVRPQLLPIIHDEARQLASGNGLGTRGWSVRTSFANVHTDRE</sequence>
<evidence type="ECO:0000313" key="2">
    <source>
        <dbReference type="Proteomes" id="UP000008030"/>
    </source>
</evidence>
<organismHost>
    <name type="scientific">Spodoptera frugiperda</name>
    <name type="common">Fall armyworm</name>
    <dbReference type="NCBI Taxonomy" id="7108"/>
</organismHost>
<dbReference type="GeneID" id="4306275"/>